<dbReference type="PANTHER" id="PTHR20371">
    <property type="entry name" value="ENOLASE-PHOSPHATASE E1"/>
    <property type="match status" value="1"/>
</dbReference>
<dbReference type="HAMAP" id="MF_03117">
    <property type="entry name" value="Salvage_MtnC_euk"/>
    <property type="match status" value="1"/>
</dbReference>
<evidence type="ECO:0000313" key="7">
    <source>
        <dbReference type="EMBL" id="CAL8111506.1"/>
    </source>
</evidence>
<keyword evidence="8" id="KW-1185">Reference proteome</keyword>
<comment type="subcellular location">
    <subcellularLocation>
        <location evidence="6">Cytoplasm</location>
    </subcellularLocation>
    <subcellularLocation>
        <location evidence="6">Nucleus</location>
    </subcellularLocation>
</comment>
<keyword evidence="4 6" id="KW-0460">Magnesium</keyword>
<dbReference type="PANTHER" id="PTHR20371:SF1">
    <property type="entry name" value="ENOLASE-PHOSPHATASE E1"/>
    <property type="match status" value="1"/>
</dbReference>
<feature type="binding site" evidence="6">
    <location>
        <position position="189"/>
    </location>
    <ligand>
        <name>substrate</name>
    </ligand>
</feature>
<organism evidence="7 8">
    <name type="scientific">Orchesella dallaii</name>
    <dbReference type="NCBI Taxonomy" id="48710"/>
    <lineage>
        <taxon>Eukaryota</taxon>
        <taxon>Metazoa</taxon>
        <taxon>Ecdysozoa</taxon>
        <taxon>Arthropoda</taxon>
        <taxon>Hexapoda</taxon>
        <taxon>Collembola</taxon>
        <taxon>Entomobryomorpha</taxon>
        <taxon>Entomobryoidea</taxon>
        <taxon>Orchesellidae</taxon>
        <taxon>Orchesellinae</taxon>
        <taxon>Orchesella</taxon>
    </lineage>
</organism>
<dbReference type="SFLD" id="SFLDG01129">
    <property type="entry name" value="C1.5:_HAD__Beta-PGM__Phosphata"/>
    <property type="match status" value="1"/>
</dbReference>
<gene>
    <name evidence="7" type="ORF">ODALV1_LOCUS15100</name>
</gene>
<comment type="pathway">
    <text evidence="6">Amino-acid biosynthesis; L-methionine biosynthesis via salvage pathway; L-methionine from S-methyl-5-thio-alpha-D-ribose 1-phosphate: step 4/6.</text>
</comment>
<comment type="function">
    <text evidence="6">Bifunctional enzyme that catalyzes the enolization of 2,3-diketo-5-methylthiopentyl-1-phosphate (DK-MTP-1-P) into the intermediate 2-hydroxy-3-keto-5-methylthiopentenyl-1-phosphate (HK-MTPenyl-1-P), which is then dephosphorylated to form the acireductone 1,2-dihydroxy-3-keto-5-methylthiopentene (DHK-MTPene).</text>
</comment>
<sequence length="259" mass="28753">MSSLNDPANGEESSCPKVILLDIEGTTTSISFVKDALFPFARKELETFLVKNWDDPIVQSIIDIIQKQSEEDAAKGLLENAIPSGLNKDLVLPEIFKNLYWQMDNDRKTTGLKALQGKIWKKGFEEGLLKGQVYEDVPPAFQRWKNSGKEIYIYSSGSVEAQILLFKYSEAGDLTKHLSGYFDTTTGPKIEANSYKIISEKIGVPPNTILFCTDVSKEAYAAKEAGLQVVVSIRPGNVALSEQELKDFPNVTNFTTLSD</sequence>
<dbReference type="Pfam" id="PF00702">
    <property type="entry name" value="Hydrolase"/>
    <property type="match status" value="1"/>
</dbReference>
<dbReference type="SFLD" id="SFLDG01133">
    <property type="entry name" value="C1.5.4:_Enolase-phosphatase_Li"/>
    <property type="match status" value="1"/>
</dbReference>
<comment type="caution">
    <text evidence="7">The sequence shown here is derived from an EMBL/GenBank/DDBJ whole genome shotgun (WGS) entry which is preliminary data.</text>
</comment>
<evidence type="ECO:0000313" key="8">
    <source>
        <dbReference type="Proteomes" id="UP001642540"/>
    </source>
</evidence>
<evidence type="ECO:0000256" key="5">
    <source>
        <dbReference type="ARBA" id="ARBA00023167"/>
    </source>
</evidence>
<dbReference type="Gene3D" id="3.40.50.1000">
    <property type="entry name" value="HAD superfamily/HAD-like"/>
    <property type="match status" value="1"/>
</dbReference>
<comment type="similarity">
    <text evidence="6">Belongs to the HAD-like hydrolase superfamily. MasA/MtnC family.</text>
</comment>
<feature type="binding site" evidence="6">
    <location>
        <position position="22"/>
    </location>
    <ligand>
        <name>Mg(2+)</name>
        <dbReference type="ChEBI" id="CHEBI:18420"/>
    </ligand>
</feature>
<keyword evidence="1 6" id="KW-0028">Amino-acid biosynthesis</keyword>
<dbReference type="NCBIfam" id="TIGR01691">
    <property type="entry name" value="enolase-ppase"/>
    <property type="match status" value="1"/>
</dbReference>
<dbReference type="EC" id="3.1.3.77" evidence="6"/>
<keyword evidence="2 6" id="KW-0479">Metal-binding</keyword>
<dbReference type="EMBL" id="CAXLJM020000046">
    <property type="protein sequence ID" value="CAL8111506.1"/>
    <property type="molecule type" value="Genomic_DNA"/>
</dbReference>
<comment type="pathway">
    <text evidence="6">Amino-acid biosynthesis; L-methionine biosynthesis via salvage pathway; L-methionine from S-methyl-5-thio-alpha-D-ribose 1-phosphate: step 3/6.</text>
</comment>
<dbReference type="SUPFAM" id="SSF56784">
    <property type="entry name" value="HAD-like"/>
    <property type="match status" value="1"/>
</dbReference>
<keyword evidence="5 6" id="KW-0486">Methionine biosynthesis</keyword>
<keyword evidence="3 6" id="KW-0378">Hydrolase</keyword>
<evidence type="ECO:0000256" key="4">
    <source>
        <dbReference type="ARBA" id="ARBA00022842"/>
    </source>
</evidence>
<comment type="subunit">
    <text evidence="6">Monomer.</text>
</comment>
<dbReference type="InterPro" id="IPR023943">
    <property type="entry name" value="Enolase-ppase_E1"/>
</dbReference>
<comment type="cofactor">
    <cofactor evidence="6">
        <name>Mg(2+)</name>
        <dbReference type="ChEBI" id="CHEBI:18420"/>
    </cofactor>
    <text evidence="6">Binds 1 Mg(2+) ion per subunit.</text>
</comment>
<dbReference type="InterPro" id="IPR027511">
    <property type="entry name" value="ENOPH1_eukaryotes"/>
</dbReference>
<name>A0ABP1R0B9_9HEXA</name>
<comment type="catalytic activity">
    <reaction evidence="6">
        <text>5-methylsulfanyl-2,3-dioxopentyl phosphate + H2O = 1,2-dihydroxy-5-(methylsulfanyl)pent-1-en-3-one + phosphate</text>
        <dbReference type="Rhea" id="RHEA:21700"/>
        <dbReference type="ChEBI" id="CHEBI:15377"/>
        <dbReference type="ChEBI" id="CHEBI:43474"/>
        <dbReference type="ChEBI" id="CHEBI:49252"/>
        <dbReference type="ChEBI" id="CHEBI:58828"/>
        <dbReference type="EC" id="3.1.3.77"/>
    </reaction>
</comment>
<evidence type="ECO:0000256" key="2">
    <source>
        <dbReference type="ARBA" id="ARBA00022723"/>
    </source>
</evidence>
<protein>
    <recommendedName>
        <fullName evidence="6">Enolase-phosphatase E1</fullName>
        <ecNumber evidence="6">3.1.3.77</ecNumber>
    </recommendedName>
    <alternativeName>
        <fullName evidence="6">2,3-diketo-5-methylthio-1-phosphopentane phosphatase</fullName>
    </alternativeName>
</protein>
<dbReference type="Gene3D" id="1.10.720.60">
    <property type="match status" value="1"/>
</dbReference>
<dbReference type="SFLD" id="SFLDF00044">
    <property type="entry name" value="enolase-phosphatase"/>
    <property type="match status" value="1"/>
</dbReference>
<proteinExistence type="inferred from homology"/>
<dbReference type="InterPro" id="IPR023214">
    <property type="entry name" value="HAD_sf"/>
</dbReference>
<keyword evidence="6" id="KW-0963">Cytoplasm</keyword>
<evidence type="ECO:0000256" key="6">
    <source>
        <dbReference type="HAMAP-Rule" id="MF_03117"/>
    </source>
</evidence>
<evidence type="ECO:0000256" key="1">
    <source>
        <dbReference type="ARBA" id="ARBA00022605"/>
    </source>
</evidence>
<feature type="binding site" evidence="6">
    <location>
        <begin position="155"/>
        <end position="156"/>
    </location>
    <ligand>
        <name>substrate</name>
    </ligand>
</feature>
<evidence type="ECO:0000256" key="3">
    <source>
        <dbReference type="ARBA" id="ARBA00022801"/>
    </source>
</evidence>
<keyword evidence="6" id="KW-0539">Nucleus</keyword>
<dbReference type="SFLD" id="SFLDS00003">
    <property type="entry name" value="Haloacid_Dehalogenase"/>
    <property type="match status" value="1"/>
</dbReference>
<dbReference type="InterPro" id="IPR006439">
    <property type="entry name" value="HAD-SF_hydro_IA"/>
</dbReference>
<dbReference type="HAMAP" id="MF_01681">
    <property type="entry name" value="Salvage_MtnC"/>
    <property type="match status" value="1"/>
</dbReference>
<feature type="binding site" evidence="6">
    <location>
        <position position="214"/>
    </location>
    <ligand>
        <name>Mg(2+)</name>
        <dbReference type="ChEBI" id="CHEBI:18420"/>
    </ligand>
</feature>
<dbReference type="Proteomes" id="UP001642540">
    <property type="component" value="Unassembled WGS sequence"/>
</dbReference>
<accession>A0ABP1R0B9</accession>
<feature type="binding site" evidence="6">
    <location>
        <position position="24"/>
    </location>
    <ligand>
        <name>Mg(2+)</name>
        <dbReference type="ChEBI" id="CHEBI:18420"/>
    </ligand>
</feature>
<dbReference type="NCBIfam" id="TIGR01549">
    <property type="entry name" value="HAD-SF-IA-v1"/>
    <property type="match status" value="1"/>
</dbReference>
<dbReference type="CDD" id="cd01629">
    <property type="entry name" value="HAD_EP"/>
    <property type="match status" value="1"/>
</dbReference>
<reference evidence="7 8" key="1">
    <citation type="submission" date="2024-08" db="EMBL/GenBank/DDBJ databases">
        <authorList>
            <person name="Cucini C."/>
            <person name="Frati F."/>
        </authorList>
    </citation>
    <scope>NUCLEOTIDE SEQUENCE [LARGE SCALE GENOMIC DNA]</scope>
</reference>
<dbReference type="InterPro" id="IPR036412">
    <property type="entry name" value="HAD-like_sf"/>
</dbReference>